<dbReference type="OrthoDB" id="424974at2759"/>
<accession>A0A6A5Q9I7</accession>
<keyword evidence="2" id="KW-0539">Nucleus</keyword>
<dbReference type="EMBL" id="ML979144">
    <property type="protein sequence ID" value="KAF1911386.1"/>
    <property type="molecule type" value="Genomic_DNA"/>
</dbReference>
<dbReference type="InterPro" id="IPR001138">
    <property type="entry name" value="Zn2Cys6_DnaBD"/>
</dbReference>
<dbReference type="GO" id="GO:0008270">
    <property type="term" value="F:zinc ion binding"/>
    <property type="evidence" value="ECO:0007669"/>
    <property type="project" value="InterPro"/>
</dbReference>
<dbReference type="InterPro" id="IPR007219">
    <property type="entry name" value="XnlR_reg_dom"/>
</dbReference>
<gene>
    <name evidence="5" type="ORF">BDU57DRAFT_524480</name>
</gene>
<dbReference type="Pfam" id="PF04082">
    <property type="entry name" value="Fungal_trans"/>
    <property type="match status" value="1"/>
</dbReference>
<dbReference type="InterPro" id="IPR036864">
    <property type="entry name" value="Zn2-C6_fun-type_DNA-bd_sf"/>
</dbReference>
<evidence type="ECO:0000256" key="1">
    <source>
        <dbReference type="ARBA" id="ARBA00022723"/>
    </source>
</evidence>
<evidence type="ECO:0000259" key="4">
    <source>
        <dbReference type="PROSITE" id="PS50048"/>
    </source>
</evidence>
<dbReference type="GO" id="GO:0000981">
    <property type="term" value="F:DNA-binding transcription factor activity, RNA polymerase II-specific"/>
    <property type="evidence" value="ECO:0007669"/>
    <property type="project" value="InterPro"/>
</dbReference>
<evidence type="ECO:0000256" key="3">
    <source>
        <dbReference type="SAM" id="MobiDB-lite"/>
    </source>
</evidence>
<feature type="region of interest" description="Disordered" evidence="3">
    <location>
        <begin position="1"/>
        <end position="43"/>
    </location>
</feature>
<feature type="domain" description="Zn(2)-C6 fungal-type" evidence="4">
    <location>
        <begin position="46"/>
        <end position="76"/>
    </location>
</feature>
<reference evidence="5" key="1">
    <citation type="journal article" date="2020" name="Stud. Mycol.">
        <title>101 Dothideomycetes genomes: a test case for predicting lifestyles and emergence of pathogens.</title>
        <authorList>
            <person name="Haridas S."/>
            <person name="Albert R."/>
            <person name="Binder M."/>
            <person name="Bloem J."/>
            <person name="Labutti K."/>
            <person name="Salamov A."/>
            <person name="Andreopoulos B."/>
            <person name="Baker S."/>
            <person name="Barry K."/>
            <person name="Bills G."/>
            <person name="Bluhm B."/>
            <person name="Cannon C."/>
            <person name="Castanera R."/>
            <person name="Culley D."/>
            <person name="Daum C."/>
            <person name="Ezra D."/>
            <person name="Gonzalez J."/>
            <person name="Henrissat B."/>
            <person name="Kuo A."/>
            <person name="Liang C."/>
            <person name="Lipzen A."/>
            <person name="Lutzoni F."/>
            <person name="Magnuson J."/>
            <person name="Mondo S."/>
            <person name="Nolan M."/>
            <person name="Ohm R."/>
            <person name="Pangilinan J."/>
            <person name="Park H.-J."/>
            <person name="Ramirez L."/>
            <person name="Alfaro M."/>
            <person name="Sun H."/>
            <person name="Tritt A."/>
            <person name="Yoshinaga Y."/>
            <person name="Zwiers L.-H."/>
            <person name="Turgeon B."/>
            <person name="Goodwin S."/>
            <person name="Spatafora J."/>
            <person name="Crous P."/>
            <person name="Grigoriev I."/>
        </authorList>
    </citation>
    <scope>NUCLEOTIDE SEQUENCE</scope>
    <source>
        <strain evidence="5">HMLAC05119</strain>
    </source>
</reference>
<feature type="compositionally biased region" description="Polar residues" evidence="3">
    <location>
        <begin position="132"/>
        <end position="181"/>
    </location>
</feature>
<dbReference type="Gene3D" id="4.10.240.10">
    <property type="entry name" value="Zn(2)-C6 fungal-type DNA-binding domain"/>
    <property type="match status" value="1"/>
</dbReference>
<evidence type="ECO:0000256" key="2">
    <source>
        <dbReference type="ARBA" id="ARBA00023242"/>
    </source>
</evidence>
<dbReference type="PANTHER" id="PTHR47654">
    <property type="entry name" value="ZN(II)2CYS6 TRANSCRIPTION FACTOR (EUROFUNG)-RELATED"/>
    <property type="match status" value="1"/>
</dbReference>
<dbReference type="SMART" id="SM00066">
    <property type="entry name" value="GAL4"/>
    <property type="match status" value="1"/>
</dbReference>
<keyword evidence="1" id="KW-0479">Metal-binding</keyword>
<dbReference type="GO" id="GO:0006351">
    <property type="term" value="P:DNA-templated transcription"/>
    <property type="evidence" value="ECO:0007669"/>
    <property type="project" value="InterPro"/>
</dbReference>
<dbReference type="PROSITE" id="PS00463">
    <property type="entry name" value="ZN2_CY6_FUNGAL_1"/>
    <property type="match status" value="1"/>
</dbReference>
<proteinExistence type="predicted"/>
<organism evidence="5 6">
    <name type="scientific">Ampelomyces quisqualis</name>
    <name type="common">Powdery mildew agent</name>
    <dbReference type="NCBI Taxonomy" id="50730"/>
    <lineage>
        <taxon>Eukaryota</taxon>
        <taxon>Fungi</taxon>
        <taxon>Dikarya</taxon>
        <taxon>Ascomycota</taxon>
        <taxon>Pezizomycotina</taxon>
        <taxon>Dothideomycetes</taxon>
        <taxon>Pleosporomycetidae</taxon>
        <taxon>Pleosporales</taxon>
        <taxon>Pleosporineae</taxon>
        <taxon>Phaeosphaeriaceae</taxon>
        <taxon>Ampelomyces</taxon>
    </lineage>
</organism>
<dbReference type="Proteomes" id="UP000800096">
    <property type="component" value="Unassembled WGS sequence"/>
</dbReference>
<dbReference type="CDD" id="cd00067">
    <property type="entry name" value="GAL4"/>
    <property type="match status" value="1"/>
</dbReference>
<evidence type="ECO:0000313" key="6">
    <source>
        <dbReference type="Proteomes" id="UP000800096"/>
    </source>
</evidence>
<dbReference type="SUPFAM" id="SSF57701">
    <property type="entry name" value="Zn2/Cys6 DNA-binding domain"/>
    <property type="match status" value="1"/>
</dbReference>
<feature type="region of interest" description="Disordered" evidence="3">
    <location>
        <begin position="114"/>
        <end position="186"/>
    </location>
</feature>
<protein>
    <submittedName>
        <fullName evidence="5">Fungal-specific transcription factor domain-containing protein</fullName>
    </submittedName>
</protein>
<keyword evidence="6" id="KW-1185">Reference proteome</keyword>
<dbReference type="GO" id="GO:0003677">
    <property type="term" value="F:DNA binding"/>
    <property type="evidence" value="ECO:0007669"/>
    <property type="project" value="InterPro"/>
</dbReference>
<dbReference type="AlphaFoldDB" id="A0A6A5Q9I7"/>
<name>A0A6A5Q9I7_AMPQU</name>
<sequence>MQHDWGHDPQAAPSGQQSKVAIPRLARPEQESSKSLPKHRDRVPRACRNCHKRKVKCSGGLPRCKLCEKVNKACVYDATRRDRLANATGRNGYLISLLRDLTGRVSNEDKARIESALNDSDDEDYSPEPSSAWSSRFQTAPFTQQSDLSRRPSGSQNSPLSAFYTPNTEGTSPIPESQPRSGHQESDYDNEVLFEDAAQDESTHGHSVLGQTSEVHWLQQLKARIRRRDNPTSTLSPPLNDTNFYLDDKVIQLPHGDNPFHLPSANLATVLFRGYFRTVHTTFPIVSADVEDDLQIYYDTVQSTPDVAYPHHWFAMVNLILAIGARFYHLIEAEWHAEIVDETVYVSRAYQLLGLNDTAITLAAPGLPLIQAFGLLAIYYTAIGHIDRAWVTVGSAIRLAIASGLHTQSHYSLLEPKQGQLIVDTWWSLHNLENLLSSMTGRSSMLHNEYVTTPLPSTAADYAQQSTAPTSSMAYPDAQIYLANLSQEILSNLYTERRSARSWPQIHAIMTAMQTELDDWAVEAIPDPLEGPQTHDAQHMMLKKQYCRVRILITRPSLRRIERCSETGSEEFTASDQDFAETCIQTAQDVAAPLPNDVDARLLYEKGPWWTVVHNSKVSPFAPDDTPWQQLTYYPKVMQALAILLIGVSCRPHFESLYHDSIASIRKLVAWLHSMRDANDTARRAYQVLYNIVKTPDTAVWSDVAGMFPDEQMTPFGPPVDPNVFLPWDAVEQPLHMPHEFGYEGDGYEAYRTMQG</sequence>
<dbReference type="PROSITE" id="PS50048">
    <property type="entry name" value="ZN2_CY6_FUNGAL_2"/>
    <property type="match status" value="1"/>
</dbReference>
<evidence type="ECO:0000313" key="5">
    <source>
        <dbReference type="EMBL" id="KAF1911386.1"/>
    </source>
</evidence>
<dbReference type="Pfam" id="PF00172">
    <property type="entry name" value="Zn_clus"/>
    <property type="match status" value="1"/>
</dbReference>
<dbReference type="PANTHER" id="PTHR47654:SF5">
    <property type="entry name" value="TRANSCRIPTION FACTOR DOMAIN-CONTAINING PROTEIN"/>
    <property type="match status" value="1"/>
</dbReference>
<dbReference type="SMART" id="SM00906">
    <property type="entry name" value="Fungal_trans"/>
    <property type="match status" value="1"/>
</dbReference>
<dbReference type="CDD" id="cd12148">
    <property type="entry name" value="fungal_TF_MHR"/>
    <property type="match status" value="1"/>
</dbReference>
<dbReference type="InterPro" id="IPR053230">
    <property type="entry name" value="Trans_reg_galc"/>
</dbReference>